<feature type="non-terminal residue" evidence="3">
    <location>
        <position position="1"/>
    </location>
</feature>
<dbReference type="EMBL" id="CAJVPL010003887">
    <property type="protein sequence ID" value="CAG8640082.1"/>
    <property type="molecule type" value="Genomic_DNA"/>
</dbReference>
<protein>
    <submittedName>
        <fullName evidence="3">9972_t:CDS:1</fullName>
    </submittedName>
</protein>
<sequence>MGNQHSKKSKQQRGSKHSSKEISSTSTDECPPRLTDSSFRYVDGRKYYRDTPCVFPVDKRETTRNEEKQIIAKLLWQRNFSAPIGDHLKAGGLKILDVGCGPGTWILEMAKTYPSCSFIGVDISQDYPLSDLPENVEFIQANILDRLPIESNEFDFVVMHFLNGCFTIRQWESIIIPE</sequence>
<evidence type="ECO:0000259" key="2">
    <source>
        <dbReference type="Pfam" id="PF13649"/>
    </source>
</evidence>
<name>A0A9N9GYY8_9GLOM</name>
<dbReference type="CDD" id="cd02440">
    <property type="entry name" value="AdoMet_MTases"/>
    <property type="match status" value="1"/>
</dbReference>
<dbReference type="Proteomes" id="UP000789831">
    <property type="component" value="Unassembled WGS sequence"/>
</dbReference>
<feature type="domain" description="Methyltransferase" evidence="2">
    <location>
        <begin position="95"/>
        <end position="172"/>
    </location>
</feature>
<dbReference type="PANTHER" id="PTHR43591:SF24">
    <property type="entry name" value="2-METHOXY-6-POLYPRENYL-1,4-BENZOQUINOL METHYLASE, MITOCHONDRIAL"/>
    <property type="match status" value="1"/>
</dbReference>
<dbReference type="Pfam" id="PF13649">
    <property type="entry name" value="Methyltransf_25"/>
    <property type="match status" value="1"/>
</dbReference>
<dbReference type="SUPFAM" id="SSF53335">
    <property type="entry name" value="S-adenosyl-L-methionine-dependent methyltransferases"/>
    <property type="match status" value="1"/>
</dbReference>
<reference evidence="3" key="1">
    <citation type="submission" date="2021-06" db="EMBL/GenBank/DDBJ databases">
        <authorList>
            <person name="Kallberg Y."/>
            <person name="Tangrot J."/>
            <person name="Rosling A."/>
        </authorList>
    </citation>
    <scope>NUCLEOTIDE SEQUENCE</scope>
    <source>
        <strain evidence="3">MT106</strain>
    </source>
</reference>
<dbReference type="InterPro" id="IPR041698">
    <property type="entry name" value="Methyltransf_25"/>
</dbReference>
<evidence type="ECO:0000313" key="3">
    <source>
        <dbReference type="EMBL" id="CAG8640082.1"/>
    </source>
</evidence>
<dbReference type="PANTHER" id="PTHR43591">
    <property type="entry name" value="METHYLTRANSFERASE"/>
    <property type="match status" value="1"/>
</dbReference>
<feature type="compositionally biased region" description="Basic residues" evidence="1">
    <location>
        <begin position="1"/>
        <end position="17"/>
    </location>
</feature>
<proteinExistence type="predicted"/>
<feature type="region of interest" description="Disordered" evidence="1">
    <location>
        <begin position="1"/>
        <end position="35"/>
    </location>
</feature>
<dbReference type="InterPro" id="IPR029063">
    <property type="entry name" value="SAM-dependent_MTases_sf"/>
</dbReference>
<comment type="caution">
    <text evidence="3">The sequence shown here is derived from an EMBL/GenBank/DDBJ whole genome shotgun (WGS) entry which is preliminary data.</text>
</comment>
<dbReference type="OrthoDB" id="2013972at2759"/>
<dbReference type="Gene3D" id="3.40.50.150">
    <property type="entry name" value="Vaccinia Virus protein VP39"/>
    <property type="match status" value="1"/>
</dbReference>
<keyword evidence="4" id="KW-1185">Reference proteome</keyword>
<gene>
    <name evidence="3" type="ORF">AGERDE_LOCUS10935</name>
</gene>
<evidence type="ECO:0000313" key="4">
    <source>
        <dbReference type="Proteomes" id="UP000789831"/>
    </source>
</evidence>
<accession>A0A9N9GYY8</accession>
<evidence type="ECO:0000256" key="1">
    <source>
        <dbReference type="SAM" id="MobiDB-lite"/>
    </source>
</evidence>
<dbReference type="GO" id="GO:0008168">
    <property type="term" value="F:methyltransferase activity"/>
    <property type="evidence" value="ECO:0007669"/>
    <property type="project" value="TreeGrafter"/>
</dbReference>
<dbReference type="AlphaFoldDB" id="A0A9N9GYY8"/>
<organism evidence="3 4">
    <name type="scientific">Ambispora gerdemannii</name>
    <dbReference type="NCBI Taxonomy" id="144530"/>
    <lineage>
        <taxon>Eukaryota</taxon>
        <taxon>Fungi</taxon>
        <taxon>Fungi incertae sedis</taxon>
        <taxon>Mucoromycota</taxon>
        <taxon>Glomeromycotina</taxon>
        <taxon>Glomeromycetes</taxon>
        <taxon>Archaeosporales</taxon>
        <taxon>Ambisporaceae</taxon>
        <taxon>Ambispora</taxon>
    </lineage>
</organism>